<dbReference type="GO" id="GO:0003700">
    <property type="term" value="F:DNA-binding transcription factor activity"/>
    <property type="evidence" value="ECO:0007669"/>
    <property type="project" value="TreeGrafter"/>
</dbReference>
<evidence type="ECO:0000256" key="3">
    <source>
        <dbReference type="ARBA" id="ARBA00023242"/>
    </source>
</evidence>
<keyword evidence="7" id="KW-1185">Reference proteome</keyword>
<organism evidence="6 7">
    <name type="scientific">Pseudocercospora eumusae</name>
    <dbReference type="NCBI Taxonomy" id="321146"/>
    <lineage>
        <taxon>Eukaryota</taxon>
        <taxon>Fungi</taxon>
        <taxon>Dikarya</taxon>
        <taxon>Ascomycota</taxon>
        <taxon>Pezizomycotina</taxon>
        <taxon>Dothideomycetes</taxon>
        <taxon>Dothideomycetidae</taxon>
        <taxon>Mycosphaerellales</taxon>
        <taxon>Mycosphaerellaceae</taxon>
        <taxon>Pseudocercospora</taxon>
    </lineage>
</organism>
<dbReference type="SMART" id="SM00717">
    <property type="entry name" value="SANT"/>
    <property type="match status" value="2"/>
</dbReference>
<dbReference type="Proteomes" id="UP000070133">
    <property type="component" value="Unassembled WGS sequence"/>
</dbReference>
<dbReference type="Pfam" id="PF13921">
    <property type="entry name" value="Myb_DNA-bind_6"/>
    <property type="match status" value="1"/>
</dbReference>
<dbReference type="InterPro" id="IPR051651">
    <property type="entry name" value="DMTF1_DNA-bind_reg"/>
</dbReference>
<dbReference type="GO" id="GO:0005634">
    <property type="term" value="C:nucleus"/>
    <property type="evidence" value="ECO:0007669"/>
    <property type="project" value="UniProtKB-SubCell"/>
</dbReference>
<evidence type="ECO:0000256" key="1">
    <source>
        <dbReference type="ARBA" id="ARBA00004123"/>
    </source>
</evidence>
<dbReference type="PANTHER" id="PTHR46380:SF2">
    <property type="entry name" value="CYCLIN-D-BINDING MYB-LIKE TRANSCRIPTION FACTOR 1"/>
    <property type="match status" value="1"/>
</dbReference>
<feature type="domain" description="Myb-like" evidence="5">
    <location>
        <begin position="107"/>
        <end position="150"/>
    </location>
</feature>
<comment type="subcellular location">
    <subcellularLocation>
        <location evidence="1">Nucleus</location>
    </subcellularLocation>
</comment>
<keyword evidence="2" id="KW-0238">DNA-binding</keyword>
<name>A0A139H2S0_9PEZI</name>
<evidence type="ECO:0000256" key="4">
    <source>
        <dbReference type="SAM" id="MobiDB-lite"/>
    </source>
</evidence>
<dbReference type="Gene3D" id="1.10.10.60">
    <property type="entry name" value="Homeodomain-like"/>
    <property type="match status" value="3"/>
</dbReference>
<comment type="caution">
    <text evidence="6">The sequence shown here is derived from an EMBL/GenBank/DDBJ whole genome shotgun (WGS) entry which is preliminary data.</text>
</comment>
<gene>
    <name evidence="6" type="ORF">AC578_5333</name>
</gene>
<protein>
    <recommendedName>
        <fullName evidence="5">Myb-like domain-containing protein</fullName>
    </recommendedName>
</protein>
<evidence type="ECO:0000256" key="2">
    <source>
        <dbReference type="ARBA" id="ARBA00023125"/>
    </source>
</evidence>
<evidence type="ECO:0000259" key="5">
    <source>
        <dbReference type="PROSITE" id="PS50090"/>
    </source>
</evidence>
<dbReference type="PROSITE" id="PS50090">
    <property type="entry name" value="MYB_LIKE"/>
    <property type="match status" value="2"/>
</dbReference>
<feature type="region of interest" description="Disordered" evidence="4">
    <location>
        <begin position="34"/>
        <end position="55"/>
    </location>
</feature>
<reference evidence="6 7" key="1">
    <citation type="submission" date="2015-07" db="EMBL/GenBank/DDBJ databases">
        <title>Comparative genomics of the Sigatoka disease complex on banana suggests a link between parallel evolutionary changes in Pseudocercospora fijiensis and Pseudocercospora eumusae and increased virulence on the banana host.</title>
        <authorList>
            <person name="Chang T.-C."/>
            <person name="Salvucci A."/>
            <person name="Crous P.W."/>
            <person name="Stergiopoulos I."/>
        </authorList>
    </citation>
    <scope>NUCLEOTIDE SEQUENCE [LARGE SCALE GENOMIC DNA]</scope>
    <source>
        <strain evidence="6 7">CBS 114824</strain>
    </source>
</reference>
<keyword evidence="3" id="KW-0539">Nucleus</keyword>
<proteinExistence type="predicted"/>
<dbReference type="GO" id="GO:0000976">
    <property type="term" value="F:transcription cis-regulatory region binding"/>
    <property type="evidence" value="ECO:0007669"/>
    <property type="project" value="TreeGrafter"/>
</dbReference>
<sequence>MFRLLGTRGWHVRTNAVTRCANFHVNAVAKAEKVIHRPESSQPKRKPGGAERGPRRLWSAEELQNLKQMYEKGIPKWEIALHLGRSRCSVAGKITYSRDSQRWTHVKQTWDESEEEKLLVLHEQGKTWAEIGRILGRSLGSVRNKFSKIRPSLSLHKWTDEDHEIASKLHSQGYSASRIGRELKRPASSVAYYIVGGQYQRQHAAKPWTPEEESEMFAMHNAGFSAYEIAEKLGRKRQIIASRLRPRSKVMPCFSRSEDADLKKLRGSGKSWKEVRDAMASNRTVRQLRDRWSNLTSSGK</sequence>
<dbReference type="AlphaFoldDB" id="A0A139H2S0"/>
<dbReference type="OrthoDB" id="5427780at2759"/>
<accession>A0A139H2S0</accession>
<feature type="domain" description="Myb-like" evidence="5">
    <location>
        <begin position="254"/>
        <end position="296"/>
    </location>
</feature>
<dbReference type="EMBL" id="LFZN01000163">
    <property type="protein sequence ID" value="KXS96766.1"/>
    <property type="molecule type" value="Genomic_DNA"/>
</dbReference>
<dbReference type="InterPro" id="IPR001005">
    <property type="entry name" value="SANT/Myb"/>
</dbReference>
<evidence type="ECO:0000313" key="7">
    <source>
        <dbReference type="Proteomes" id="UP000070133"/>
    </source>
</evidence>
<evidence type="ECO:0000313" key="6">
    <source>
        <dbReference type="EMBL" id="KXS96766.1"/>
    </source>
</evidence>
<dbReference type="PANTHER" id="PTHR46380">
    <property type="entry name" value="CYCLIN-D-BINDING MYB-LIKE TRANSCRIPTION FACTOR 1"/>
    <property type="match status" value="1"/>
</dbReference>